<evidence type="ECO:0000313" key="3">
    <source>
        <dbReference type="Proteomes" id="UP000184357"/>
    </source>
</evidence>
<evidence type="ECO:0000256" key="1">
    <source>
        <dbReference type="SAM" id="MobiDB-lite"/>
    </source>
</evidence>
<dbReference type="EMBL" id="FQWV01000001">
    <property type="protein sequence ID" value="SHG39237.1"/>
    <property type="molecule type" value="Genomic_DNA"/>
</dbReference>
<evidence type="ECO:0000313" key="2">
    <source>
        <dbReference type="EMBL" id="SHG39237.1"/>
    </source>
</evidence>
<protein>
    <submittedName>
        <fullName evidence="2">Uncharacterized protein</fullName>
    </submittedName>
</protein>
<dbReference type="Proteomes" id="UP000184357">
    <property type="component" value="Unassembled WGS sequence"/>
</dbReference>
<sequence length="205" mass="22032">MSDTDAEAHDTELHDAVLTEAGTRGPTMRIRDLVSIVERSHRDGPGAAASLVERYIEAVGEAGPAEGDRLRAALSEQRTSAVSWVDPDAVYELGDDRVSAFPGRWHDRLGPDADLPAFVETIRSDVDDTNEAFEVGGAGHGVPKSVLVEAVAVIAGGDPEETEAALDGFRREGVFRVDADQHPHARVRFTDDARPDSLDPEEPAE</sequence>
<name>A0A1M5JFB1_9EURY</name>
<reference evidence="2 3" key="1">
    <citation type="submission" date="2016-11" db="EMBL/GenBank/DDBJ databases">
        <authorList>
            <person name="Jaros S."/>
            <person name="Januszkiewicz K."/>
            <person name="Wedrychowicz H."/>
        </authorList>
    </citation>
    <scope>NUCLEOTIDE SEQUENCE [LARGE SCALE GENOMIC DNA]</scope>
    <source>
        <strain evidence="2 3">DSM 9297</strain>
    </source>
</reference>
<feature type="compositionally biased region" description="Basic and acidic residues" evidence="1">
    <location>
        <begin position="185"/>
        <end position="197"/>
    </location>
</feature>
<gene>
    <name evidence="2" type="ORF">SAMN05443636_0081</name>
</gene>
<dbReference type="AlphaFoldDB" id="A0A1M5JFB1"/>
<dbReference type="STRING" id="43928.SAMN05443636_0081"/>
<organism evidence="2 3">
    <name type="scientific">Halobaculum gomorrense</name>
    <dbReference type="NCBI Taxonomy" id="43928"/>
    <lineage>
        <taxon>Archaea</taxon>
        <taxon>Methanobacteriati</taxon>
        <taxon>Methanobacteriota</taxon>
        <taxon>Stenosarchaea group</taxon>
        <taxon>Halobacteria</taxon>
        <taxon>Halobacteriales</taxon>
        <taxon>Haloferacaceae</taxon>
        <taxon>Halobaculum</taxon>
    </lineage>
</organism>
<feature type="region of interest" description="Disordered" evidence="1">
    <location>
        <begin position="185"/>
        <end position="205"/>
    </location>
</feature>
<keyword evidence="3" id="KW-1185">Reference proteome</keyword>
<proteinExistence type="predicted"/>
<accession>A0A1M5JFB1</accession>
<dbReference type="OrthoDB" id="299301at2157"/>
<dbReference type="RefSeq" id="WP_073306390.1">
    <property type="nucleotide sequence ID" value="NZ_FQWV01000001.1"/>
</dbReference>